<evidence type="ECO:0000313" key="2">
    <source>
        <dbReference type="EMBL" id="MBH1939843.1"/>
    </source>
</evidence>
<dbReference type="EMBL" id="JAEAGR010000002">
    <property type="protein sequence ID" value="MBH1939843.1"/>
    <property type="molecule type" value="Genomic_DNA"/>
</dbReference>
<dbReference type="RefSeq" id="WP_197660067.1">
    <property type="nucleotide sequence ID" value="NZ_JAEAGR010000002.1"/>
</dbReference>
<dbReference type="InterPro" id="IPR029063">
    <property type="entry name" value="SAM-dependent_MTases_sf"/>
</dbReference>
<feature type="transmembrane region" description="Helical" evidence="1">
    <location>
        <begin position="39"/>
        <end position="63"/>
    </location>
</feature>
<feature type="transmembrane region" description="Helical" evidence="1">
    <location>
        <begin position="612"/>
        <end position="631"/>
    </location>
</feature>
<keyword evidence="1" id="KW-0812">Transmembrane</keyword>
<proteinExistence type="predicted"/>
<dbReference type="Gene3D" id="3.40.50.150">
    <property type="entry name" value="Vaccinia Virus protein VP39"/>
    <property type="match status" value="1"/>
</dbReference>
<evidence type="ECO:0000256" key="1">
    <source>
        <dbReference type="SAM" id="Phobius"/>
    </source>
</evidence>
<keyword evidence="1" id="KW-0472">Membrane</keyword>
<dbReference type="Pfam" id="PF01564">
    <property type="entry name" value="Spermine_synth"/>
    <property type="match status" value="1"/>
</dbReference>
<comment type="caution">
    <text evidence="2">The sequence shown here is derived from an EMBL/GenBank/DDBJ whole genome shotgun (WGS) entry which is preliminary data.</text>
</comment>
<evidence type="ECO:0008006" key="4">
    <source>
        <dbReference type="Google" id="ProtNLM"/>
    </source>
</evidence>
<feature type="transmembrane region" description="Helical" evidence="1">
    <location>
        <begin position="643"/>
        <end position="665"/>
    </location>
</feature>
<feature type="transmembrane region" description="Helical" evidence="1">
    <location>
        <begin position="110"/>
        <end position="131"/>
    </location>
</feature>
<reference evidence="2" key="1">
    <citation type="submission" date="2020-12" db="EMBL/GenBank/DDBJ databases">
        <title>M. sibirica DSM 26468T genome.</title>
        <authorList>
            <person name="Thieme N."/>
            <person name="Rettenmaier R."/>
            <person name="Zverlov V."/>
            <person name="Liebl W."/>
        </authorList>
    </citation>
    <scope>NUCLEOTIDE SEQUENCE</scope>
    <source>
        <strain evidence="2">DSM 26468</strain>
    </source>
</reference>
<feature type="transmembrane region" description="Helical" evidence="1">
    <location>
        <begin position="194"/>
        <end position="213"/>
    </location>
</feature>
<sequence>MVITKKVKTFILLSIFFISVSLFLYQVILTRIYSAILSYHYVFLITSLAVFGLGIGSIIAYLLRKNKRYAFDAIKTEAWKDSIGMLSISLSLSFISSFLLIYFLSFTNSVIIYIFLGIASFIIGGFLYSILFTSFTDISGKLYFVDLIGSGIGSMVIILLLNQTGMIRTVLTLSIIVIIPALILPSLKKLKTAGFILLFIMITGLLLPGQYIYSIEKNFMGITKNEHKTYGNLKRNGMSPEIVYTKWNEFSRTDVIKYDDEDSMVVTIDGSANAPMHKFDGNVENLEKYKSEISYLPFAIGENNKTLLIGTGGGSDVLYALAGGSQDITAVEINTSSIDAVKAFSEFNGNIYNRPEVKVFGEDGRNFVRKSKETYDLIFMSLVMTNTTQGMGYSLSENYIYTMEAMNDYLDSLNNNGKIAFLAHGINDFSKIIATALQTLSERGIPMNEIPNYMALISNVSVRHGGVELHSPTVIIKNKPFSMEESNEINKLATENGILTIFVPNVYEEGPFKKIKQGQMSLNEYIESFEINVIPATDDKPYFYNYYKGVPGILLFILIILIIGSFVMFTPFVIKNRATTQTTYFGLLGMGFMMIEVPLIQKFILYLGHPTLAFTFVLAGLLVGSGIGGYFSHKIIFNKLKAFYLPAAMVAFINIILLLTLNLIFESTSNLALIARVLIAVILVMIQGFFMGMPFPRGIKLIGESGKKEIVPVMWGVNGITSVIGSVLSTVLSMLIGFTGAMTVGIVVYVLVSFFNEVKFDNKTAMINS</sequence>
<feature type="transmembrane region" description="Helical" evidence="1">
    <location>
        <begin position="585"/>
        <end position="606"/>
    </location>
</feature>
<keyword evidence="1" id="KW-1133">Transmembrane helix</keyword>
<dbReference type="CDD" id="cd02440">
    <property type="entry name" value="AdoMet_MTases"/>
    <property type="match status" value="1"/>
</dbReference>
<feature type="transmembrane region" description="Helical" evidence="1">
    <location>
        <begin position="167"/>
        <end position="187"/>
    </location>
</feature>
<evidence type="ECO:0000313" key="3">
    <source>
        <dbReference type="Proteomes" id="UP000623269"/>
    </source>
</evidence>
<dbReference type="AlphaFoldDB" id="A0A8J7KZB3"/>
<dbReference type="SUPFAM" id="SSF53335">
    <property type="entry name" value="S-adenosyl-L-methionine-dependent methyltransferases"/>
    <property type="match status" value="1"/>
</dbReference>
<feature type="transmembrane region" description="Helical" evidence="1">
    <location>
        <begin position="671"/>
        <end position="690"/>
    </location>
</feature>
<organism evidence="2 3">
    <name type="scientific">Mobilitalea sibirica</name>
    <dbReference type="NCBI Taxonomy" id="1462919"/>
    <lineage>
        <taxon>Bacteria</taxon>
        <taxon>Bacillati</taxon>
        <taxon>Bacillota</taxon>
        <taxon>Clostridia</taxon>
        <taxon>Lachnospirales</taxon>
        <taxon>Lachnospiraceae</taxon>
        <taxon>Mobilitalea</taxon>
    </lineage>
</organism>
<feature type="transmembrane region" description="Helical" evidence="1">
    <location>
        <begin position="12"/>
        <end position="33"/>
    </location>
</feature>
<gene>
    <name evidence="2" type="ORF">I5677_02905</name>
</gene>
<feature type="transmembrane region" description="Helical" evidence="1">
    <location>
        <begin position="83"/>
        <end position="104"/>
    </location>
</feature>
<feature type="transmembrane region" description="Helical" evidence="1">
    <location>
        <begin position="553"/>
        <end position="573"/>
    </location>
</feature>
<accession>A0A8J7KZB3</accession>
<protein>
    <recommendedName>
        <fullName evidence="4">Spermine/spermidine synthase</fullName>
    </recommendedName>
</protein>
<feature type="transmembrane region" description="Helical" evidence="1">
    <location>
        <begin position="143"/>
        <end position="161"/>
    </location>
</feature>
<dbReference type="Proteomes" id="UP000623269">
    <property type="component" value="Unassembled WGS sequence"/>
</dbReference>
<name>A0A8J7KZB3_9FIRM</name>
<feature type="transmembrane region" description="Helical" evidence="1">
    <location>
        <begin position="734"/>
        <end position="756"/>
    </location>
</feature>
<keyword evidence="3" id="KW-1185">Reference proteome</keyword>